<accession>I4B6C7</accession>
<dbReference type="InterPro" id="IPR006558">
    <property type="entry name" value="LamG-like"/>
</dbReference>
<keyword evidence="2" id="KW-1015">Disulfide bond</keyword>
<name>I4B6C7_TURPD</name>
<dbReference type="Gene3D" id="2.60.40.10">
    <property type="entry name" value="Immunoglobulins"/>
    <property type="match status" value="1"/>
</dbReference>
<dbReference type="PROSITE" id="PS50853">
    <property type="entry name" value="FN3"/>
    <property type="match status" value="1"/>
</dbReference>
<dbReference type="InterPro" id="IPR011042">
    <property type="entry name" value="6-blade_b-propeller_TolB-like"/>
</dbReference>
<sequence>MVKAAKVSIIFLGSFFFVQCSFLKLDPETNCLNDKTACHKADVTRPQLAQAIFPVSGALISQLAYIDLRFSEELNDPQPSDFVLSDTGATGVNIVRVEKTAAFTYRLYTNQSQVSNGPIVLSFTNVRDYAGNRITGVTDVSYQGNVDIEIRLTTAPAVLSGISNTAGGYNQAGFAVEFTHDFVDDDGNSWSACVTSGEITCALGSGFSNGTMLASADKTIAPGSPVSLSRSPTQFSLGPNRLVIYVENFAKNKKGTNSWPIFRDDTPPLTSFTPPADAYATAQNIELTCSNNYERIIYTVASQQSTAPAPPPDPTFSATGQPILPAVLYTGPITTPSTPDPQVSIYKWRCIDRGGNVEPVVQSATYTIDSSIPAVTVNLDTSIFRPFVSPTVNNTSTLRFTTNLAAPATYRIVHNATSCTDAGATVLQPLTALPATAGIPVERILNTSSDLPSDGVYNVRICVQNLSAQWGFAFLQITRDSTAPTTAASPVGGSFGEPQSVALTCSDNPDRIVFTTNGDEPHFGMPASNTYSTPFQTPQGVTTLKYICRDKAGNNEASVKTQVYTVDSVLPTITVLSNTYAALSNTGSQTQTTISWTSSRPSAPYTVRLGGTSCTTGTQLASGTTEPTISSPTNTIVTEANLGSNGPHTIRICVQNLILAYGNTTLTLTRDTTPPTFAGLTSLTSGGSSNFTLQWSLADDTTGSGIAYYNIYRAEAVGGPYTTVNHIAAHPATSINVTVPVATNTYYYVAGAVDNAGNETKVTASPFATKPQIRLVVSGLDTANSKTFGFTDGTASGTISANSIAPGVVWVTTRGLGDTYNFAITAQPAGQVCAIRQGQFGTLLSDLTLNIDCANGYMVGGRFQAVAATNVPAMLYRTRAEFLQTSFAVLGELPNSLAVAGGFVFWGTDGDCDGGAPLSYCIYKTDVNNINARTLVASGIPGVIRGMATDGTSIYFTTLTDNRLYKVPVVGGARFEVASGFSNPFGIALDGDDIYVCNRAADELVKVDLRTGQKTTVVSGISAPIGIVVVGNDLYFTRAGVNAVYRVPKGGGTVVTAFGQTSAGHVDGVGSVVRLNEPHDLIYDGKGSLIFTEYGNHVVRRAYLATGQVTTLVGNSSMSSMFYTNGAGSSAGLPRPVGIATDGRNMYISLHGDRRIVKLFEDKLTGHWTFTNNSDDYSSDAAAVTPAWLGTATYTTGRFGEAAGAALFDGSRHVTTKNFTFTVNQPFTLSAWVRASDLSVARPIIGNLTDFEFQWYIAPNGSVTFQNWYSSGALTNYLSSTSAGVVKTNTWVHLTYVYRGGDTVHPGGRIYVNGYNMTAASSQASVDFLDSFVSNVTIGATRSQASRFAGSMADVRIYNRALSEGEINELAQDTGTSANIGPTELIAHYEMSGYTASGALAQNLLGGTTSAVGKDGDTAGAFSFNGTGSLSVDAATIAALPKENAPRTLCAFIRPLAYPPVSNFVSPVSYGGAGSGREFGLAISRDAGTNIFVANTFNSAFDHAVAYKFSLGTWAHVCATFDGTNARLYVDGALVGTKPVTLSTSVSSTVSGAFRVGAWFDDGHRFTGDVDDVRVYNKALSAAEIRQIAVQAPAGLVSRFDFTGDTADASGQGNTLTNAGATPTDDRFDLNSQAYKFDGSDSMSVAAGNHLVSDATFALWIRPSTIPAGLTGLIDNWNGDGSTAGAKGGGIVFNGPTALQVLARGNGAVNDCGVTYMPPAGTYRHIAATVRSGSTGNITIYVDGAAIRTCTPANLFPEFNNGVNFAIGKNIWPTGFDGNIDDVRIYNRALSATEVRALVQQPSRRIYVTANTYSGDLAGVTGADAKCNNVADVNKPPGVYKAMLVDDSVRRACTSASCATSGFLENIDWVLRPQVPYVDQAGTRYLFTANDRAVFSSVAIGGIAGSAVYPWTGLSSSWLVGSVISPTQDDCANWTPVGVNGFYGEGSNTGGGAISFNFGGCAFSRPLYCVEQ</sequence>
<dbReference type="InterPro" id="IPR003961">
    <property type="entry name" value="FN3_dom"/>
</dbReference>
<dbReference type="OrthoDB" id="9774579at2"/>
<dbReference type="GO" id="GO:0001965">
    <property type="term" value="F:G-protein alpha-subunit binding"/>
    <property type="evidence" value="ECO:0007669"/>
    <property type="project" value="TreeGrafter"/>
</dbReference>
<proteinExistence type="predicted"/>
<evidence type="ECO:0000256" key="2">
    <source>
        <dbReference type="ARBA" id="ARBA00023157"/>
    </source>
</evidence>
<dbReference type="SUPFAM" id="SSF56436">
    <property type="entry name" value="C-type lectin-like"/>
    <property type="match status" value="1"/>
</dbReference>
<keyword evidence="5" id="KW-1185">Reference proteome</keyword>
<dbReference type="InterPro" id="IPR036116">
    <property type="entry name" value="FN3_sf"/>
</dbReference>
<dbReference type="InterPro" id="IPR026919">
    <property type="entry name" value="ADGRV1"/>
</dbReference>
<organism evidence="4 5">
    <name type="scientific">Turneriella parva (strain ATCC BAA-1111 / DSM 21527 / NCTC 11395 / H)</name>
    <name type="common">Leptospira parva</name>
    <dbReference type="NCBI Taxonomy" id="869212"/>
    <lineage>
        <taxon>Bacteria</taxon>
        <taxon>Pseudomonadati</taxon>
        <taxon>Spirochaetota</taxon>
        <taxon>Spirochaetia</taxon>
        <taxon>Leptospirales</taxon>
        <taxon>Leptospiraceae</taxon>
        <taxon>Turneriella</taxon>
    </lineage>
</organism>
<dbReference type="GO" id="GO:0071277">
    <property type="term" value="P:cellular response to calcium ion"/>
    <property type="evidence" value="ECO:0007669"/>
    <property type="project" value="TreeGrafter"/>
</dbReference>
<dbReference type="Gene3D" id="3.10.100.10">
    <property type="entry name" value="Mannose-Binding Protein A, subunit A"/>
    <property type="match status" value="1"/>
</dbReference>
<dbReference type="SUPFAM" id="SSF49899">
    <property type="entry name" value="Concanavalin A-like lectins/glucanases"/>
    <property type="match status" value="3"/>
</dbReference>
<dbReference type="Pfam" id="PF13385">
    <property type="entry name" value="Laminin_G_3"/>
    <property type="match status" value="3"/>
</dbReference>
<dbReference type="InterPro" id="IPR011448">
    <property type="entry name" value="DUF1554"/>
</dbReference>
<evidence type="ECO:0000259" key="3">
    <source>
        <dbReference type="PROSITE" id="PS50853"/>
    </source>
</evidence>
<dbReference type="GO" id="GO:0010855">
    <property type="term" value="F:adenylate cyclase inhibitor activity"/>
    <property type="evidence" value="ECO:0007669"/>
    <property type="project" value="TreeGrafter"/>
</dbReference>
<dbReference type="HOGENOM" id="CLU_232112_0_0_12"/>
<dbReference type="InterPro" id="IPR013320">
    <property type="entry name" value="ConA-like_dom_sf"/>
</dbReference>
<dbReference type="GO" id="GO:0016020">
    <property type="term" value="C:membrane"/>
    <property type="evidence" value="ECO:0007669"/>
    <property type="project" value="InterPro"/>
</dbReference>
<dbReference type="SMART" id="SM00560">
    <property type="entry name" value="LamGL"/>
    <property type="match status" value="2"/>
</dbReference>
<dbReference type="PANTHER" id="PTHR46682:SF1">
    <property type="entry name" value="ADHESION G-PROTEIN COUPLED RECEPTOR V1"/>
    <property type="match status" value="1"/>
</dbReference>
<gene>
    <name evidence="4" type="ordered locus">Turpa_2189</name>
</gene>
<evidence type="ECO:0000313" key="4">
    <source>
        <dbReference type="EMBL" id="AFM12834.1"/>
    </source>
</evidence>
<feature type="domain" description="Fibronectin type-III" evidence="3">
    <location>
        <begin position="674"/>
        <end position="772"/>
    </location>
</feature>
<dbReference type="KEGG" id="tpx:Turpa_2189"/>
<dbReference type="Gene3D" id="2.60.120.200">
    <property type="match status" value="3"/>
</dbReference>
<dbReference type="GO" id="GO:0004930">
    <property type="term" value="F:G protein-coupled receptor activity"/>
    <property type="evidence" value="ECO:0007669"/>
    <property type="project" value="InterPro"/>
</dbReference>
<dbReference type="InterPro" id="IPR016187">
    <property type="entry name" value="CTDL_fold"/>
</dbReference>
<dbReference type="Gene3D" id="2.120.10.30">
    <property type="entry name" value="TolB, C-terminal domain"/>
    <property type="match status" value="2"/>
</dbReference>
<dbReference type="Pfam" id="PF13290">
    <property type="entry name" value="CHB_HEX_C_1"/>
    <property type="match status" value="1"/>
</dbReference>
<evidence type="ECO:0000313" key="5">
    <source>
        <dbReference type="Proteomes" id="UP000006048"/>
    </source>
</evidence>
<dbReference type="STRING" id="869212.Turpa_2189"/>
<dbReference type="InterPro" id="IPR016186">
    <property type="entry name" value="C-type_lectin-like/link_sf"/>
</dbReference>
<dbReference type="InterPro" id="IPR013783">
    <property type="entry name" value="Ig-like_fold"/>
</dbReference>
<dbReference type="PATRIC" id="fig|869212.3.peg.2202"/>
<protein>
    <recommendedName>
        <fullName evidence="3">Fibronectin type-III domain-containing protein</fullName>
    </recommendedName>
</protein>
<dbReference type="GO" id="GO:0005737">
    <property type="term" value="C:cytoplasm"/>
    <property type="evidence" value="ECO:0007669"/>
    <property type="project" value="TreeGrafter"/>
</dbReference>
<dbReference type="Proteomes" id="UP000006048">
    <property type="component" value="Chromosome"/>
</dbReference>
<evidence type="ECO:0000256" key="1">
    <source>
        <dbReference type="ARBA" id="ARBA00022729"/>
    </source>
</evidence>
<dbReference type="SUPFAM" id="SSF63825">
    <property type="entry name" value="YWTD domain"/>
    <property type="match status" value="1"/>
</dbReference>
<dbReference type="Pfam" id="PF07588">
    <property type="entry name" value="DUF1554"/>
    <property type="match status" value="1"/>
</dbReference>
<reference evidence="4 5" key="1">
    <citation type="submission" date="2012-06" db="EMBL/GenBank/DDBJ databases">
        <title>The complete chromosome of genome of Turneriella parva DSM 21527.</title>
        <authorList>
            <consortium name="US DOE Joint Genome Institute (JGI-PGF)"/>
            <person name="Lucas S."/>
            <person name="Han J."/>
            <person name="Lapidus A."/>
            <person name="Bruce D."/>
            <person name="Goodwin L."/>
            <person name="Pitluck S."/>
            <person name="Peters L."/>
            <person name="Kyrpides N."/>
            <person name="Mavromatis K."/>
            <person name="Ivanova N."/>
            <person name="Mikhailova N."/>
            <person name="Chertkov O."/>
            <person name="Detter J.C."/>
            <person name="Tapia R."/>
            <person name="Han C."/>
            <person name="Land M."/>
            <person name="Hauser L."/>
            <person name="Markowitz V."/>
            <person name="Cheng J.-F."/>
            <person name="Hugenholtz P."/>
            <person name="Woyke T."/>
            <person name="Wu D."/>
            <person name="Gronow S."/>
            <person name="Wellnitz S."/>
            <person name="Brambilla E."/>
            <person name="Klenk H.-P."/>
            <person name="Eisen J.A."/>
        </authorList>
    </citation>
    <scope>NUCLEOTIDE SEQUENCE [LARGE SCALE GENOMIC DNA]</scope>
    <source>
        <strain evidence="5">ATCC BAA-1111 / DSM 21527 / NCTC 11395 / H</strain>
    </source>
</reference>
<dbReference type="EMBL" id="CP002959">
    <property type="protein sequence ID" value="AFM12834.1"/>
    <property type="molecule type" value="Genomic_DNA"/>
</dbReference>
<keyword evidence="1" id="KW-0732">Signal</keyword>
<dbReference type="SUPFAM" id="SSF49265">
    <property type="entry name" value="Fibronectin type III"/>
    <property type="match status" value="1"/>
</dbReference>
<dbReference type="PANTHER" id="PTHR46682">
    <property type="entry name" value="ADHESION G-PROTEIN COUPLED RECEPTOR V1"/>
    <property type="match status" value="1"/>
</dbReference>
<dbReference type="InterPro" id="IPR059177">
    <property type="entry name" value="GH29D-like_dom"/>
</dbReference>